<name>E9I7P8_DAPPU</name>
<dbReference type="EMBL" id="GL737405">
    <property type="protein sequence ID" value="EFX59983.1"/>
    <property type="molecule type" value="Genomic_DNA"/>
</dbReference>
<dbReference type="OrthoDB" id="533830at2759"/>
<proteinExistence type="predicted"/>
<gene>
    <name evidence="1" type="ORF">DAPPUDRAFT_280024</name>
</gene>
<evidence type="ECO:0000313" key="2">
    <source>
        <dbReference type="Proteomes" id="UP000000305"/>
    </source>
</evidence>
<reference evidence="1 2" key="1">
    <citation type="journal article" date="2011" name="Science">
        <title>The ecoresponsive genome of Daphnia pulex.</title>
        <authorList>
            <person name="Colbourne J.K."/>
            <person name="Pfrender M.E."/>
            <person name="Gilbert D."/>
            <person name="Thomas W.K."/>
            <person name="Tucker A."/>
            <person name="Oakley T.H."/>
            <person name="Tokishita S."/>
            <person name="Aerts A."/>
            <person name="Arnold G.J."/>
            <person name="Basu M.K."/>
            <person name="Bauer D.J."/>
            <person name="Caceres C.E."/>
            <person name="Carmel L."/>
            <person name="Casola C."/>
            <person name="Choi J.H."/>
            <person name="Detter J.C."/>
            <person name="Dong Q."/>
            <person name="Dusheyko S."/>
            <person name="Eads B.D."/>
            <person name="Frohlich T."/>
            <person name="Geiler-Samerotte K.A."/>
            <person name="Gerlach D."/>
            <person name="Hatcher P."/>
            <person name="Jogdeo S."/>
            <person name="Krijgsveld J."/>
            <person name="Kriventseva E.V."/>
            <person name="Kultz D."/>
            <person name="Laforsch C."/>
            <person name="Lindquist E."/>
            <person name="Lopez J."/>
            <person name="Manak J.R."/>
            <person name="Muller J."/>
            <person name="Pangilinan J."/>
            <person name="Patwardhan R.P."/>
            <person name="Pitluck S."/>
            <person name="Pritham E.J."/>
            <person name="Rechtsteiner A."/>
            <person name="Rho M."/>
            <person name="Rogozin I.B."/>
            <person name="Sakarya O."/>
            <person name="Salamov A."/>
            <person name="Schaack S."/>
            <person name="Shapiro H."/>
            <person name="Shiga Y."/>
            <person name="Skalitzky C."/>
            <person name="Smith Z."/>
            <person name="Souvorov A."/>
            <person name="Sung W."/>
            <person name="Tang Z."/>
            <person name="Tsuchiya D."/>
            <person name="Tu H."/>
            <person name="Vos H."/>
            <person name="Wang M."/>
            <person name="Wolf Y.I."/>
            <person name="Yamagata H."/>
            <person name="Yamada T."/>
            <person name="Ye Y."/>
            <person name="Shaw J.R."/>
            <person name="Andrews J."/>
            <person name="Crease T.J."/>
            <person name="Tang H."/>
            <person name="Lucas S.M."/>
            <person name="Robertson H.M."/>
            <person name="Bork P."/>
            <person name="Koonin E.V."/>
            <person name="Zdobnov E.M."/>
            <person name="Grigoriev I.V."/>
            <person name="Lynch M."/>
            <person name="Boore J.L."/>
        </authorList>
    </citation>
    <scope>NUCLEOTIDE SEQUENCE [LARGE SCALE GENOMIC DNA]</scope>
</reference>
<dbReference type="HOGENOM" id="CLU_2361832_0_0_1"/>
<dbReference type="KEGG" id="dpx:DAPPUDRAFT_280024"/>
<organism evidence="1 2">
    <name type="scientific">Daphnia pulex</name>
    <name type="common">Water flea</name>
    <dbReference type="NCBI Taxonomy" id="6669"/>
    <lineage>
        <taxon>Eukaryota</taxon>
        <taxon>Metazoa</taxon>
        <taxon>Ecdysozoa</taxon>
        <taxon>Arthropoda</taxon>
        <taxon>Crustacea</taxon>
        <taxon>Branchiopoda</taxon>
        <taxon>Diplostraca</taxon>
        <taxon>Cladocera</taxon>
        <taxon>Anomopoda</taxon>
        <taxon>Daphniidae</taxon>
        <taxon>Daphnia</taxon>
    </lineage>
</organism>
<dbReference type="InParanoid" id="E9I7P8"/>
<sequence length="96" mass="10349">MGRAYGLLSGDLRPIHSGRLGAWLLGSKRPVLQEMALRHLVVRHLVELGTPVQRLHLTFAAPVTLGQSLLLVVSGREFEVQDAQGRLVAFGSNAAA</sequence>
<dbReference type="Proteomes" id="UP000000305">
    <property type="component" value="Unassembled WGS sequence"/>
</dbReference>
<dbReference type="InterPro" id="IPR029069">
    <property type="entry name" value="HotDog_dom_sf"/>
</dbReference>
<accession>E9I7P8</accession>
<keyword evidence="2" id="KW-1185">Reference proteome</keyword>
<dbReference type="Gene3D" id="3.10.129.10">
    <property type="entry name" value="Hotdog Thioesterase"/>
    <property type="match status" value="1"/>
</dbReference>
<protein>
    <submittedName>
        <fullName evidence="1">Uncharacterized protein</fullName>
    </submittedName>
</protein>
<dbReference type="SUPFAM" id="SSF54637">
    <property type="entry name" value="Thioesterase/thiol ester dehydrase-isomerase"/>
    <property type="match status" value="1"/>
</dbReference>
<dbReference type="AlphaFoldDB" id="E9I7P8"/>
<evidence type="ECO:0000313" key="1">
    <source>
        <dbReference type="EMBL" id="EFX59983.1"/>
    </source>
</evidence>